<feature type="signal peptide" evidence="1">
    <location>
        <begin position="1"/>
        <end position="26"/>
    </location>
</feature>
<dbReference type="AlphaFoldDB" id="A0A160PAY5"/>
<dbReference type="RefSeq" id="WP_157914104.1">
    <property type="nucleotide sequence ID" value="NZ_AP014809.1"/>
</dbReference>
<evidence type="ECO:0000313" key="3">
    <source>
        <dbReference type="Proteomes" id="UP000218288"/>
    </source>
</evidence>
<feature type="chain" id="PRO_5007819324" evidence="1">
    <location>
        <begin position="27"/>
        <end position="163"/>
    </location>
</feature>
<dbReference type="Proteomes" id="UP000218288">
    <property type="component" value="Chromosome"/>
</dbReference>
<accession>A0A160PAY5</accession>
<gene>
    <name evidence="2" type="ORF">MPPM_0781</name>
</gene>
<dbReference type="EMBL" id="AP014809">
    <property type="protein sequence ID" value="BAU89386.1"/>
    <property type="molecule type" value="Genomic_DNA"/>
</dbReference>
<evidence type="ECO:0000256" key="1">
    <source>
        <dbReference type="SAM" id="SignalP"/>
    </source>
</evidence>
<protein>
    <submittedName>
        <fullName evidence="2">Hydrolase</fullName>
    </submittedName>
</protein>
<sequence length="163" mass="17701">MTPKILLLLGTAAVPSNLMFASQSLAASPPVVVKSTGAGASENEIRRAVEIFLRNCAPLNTYLSDIKEIRAEYSGGIPASNHPESWKFSVHVTMDVPNEPKQIPRYDPRAHVMAGHTLHYDLGGGDKPGFFASKRVSQLLCGMEVNQAGRDTFKSVPDLKLLK</sequence>
<evidence type="ECO:0000313" key="2">
    <source>
        <dbReference type="EMBL" id="BAU89386.1"/>
    </source>
</evidence>
<keyword evidence="2" id="KW-0378">Hydrolase</keyword>
<reference evidence="2 3" key="1">
    <citation type="journal article" date="2016" name="Genome Announc.">
        <title>Complete Genome Sequence of Methylobacterium populi P-1M, Isolated from Pink-Pigmented Household Biofilm.</title>
        <authorList>
            <person name="Morohoshi T."/>
            <person name="Ikeda T."/>
        </authorList>
    </citation>
    <scope>NUCLEOTIDE SEQUENCE [LARGE SCALE GENOMIC DNA]</scope>
    <source>
        <strain evidence="2 3">P-1M</strain>
    </source>
</reference>
<dbReference type="GO" id="GO:0016787">
    <property type="term" value="F:hydrolase activity"/>
    <property type="evidence" value="ECO:0007669"/>
    <property type="project" value="UniProtKB-KW"/>
</dbReference>
<name>A0A160PAY5_9HYPH</name>
<keyword evidence="1" id="KW-0732">Signal</keyword>
<organism evidence="2 3">
    <name type="scientific">Methylorubrum populi</name>
    <dbReference type="NCBI Taxonomy" id="223967"/>
    <lineage>
        <taxon>Bacteria</taxon>
        <taxon>Pseudomonadati</taxon>
        <taxon>Pseudomonadota</taxon>
        <taxon>Alphaproteobacteria</taxon>
        <taxon>Hyphomicrobiales</taxon>
        <taxon>Methylobacteriaceae</taxon>
        <taxon>Methylorubrum</taxon>
    </lineage>
</organism>
<dbReference type="OrthoDB" id="8420111at2"/>
<proteinExistence type="predicted"/>